<protein>
    <submittedName>
        <fullName evidence="3">Uncharacterized protein</fullName>
    </submittedName>
</protein>
<evidence type="ECO:0000313" key="2">
    <source>
        <dbReference type="EMBL" id="BAD81504.1"/>
    </source>
</evidence>
<evidence type="ECO:0000313" key="3">
    <source>
        <dbReference type="EMBL" id="BAD81547.1"/>
    </source>
</evidence>
<reference evidence="4" key="3">
    <citation type="journal article" date="2008" name="Nucleic Acids Res.">
        <title>The rice annotation project database (RAP-DB): 2008 update.</title>
        <authorList>
            <consortium name="The rice annotation project (RAP)"/>
        </authorList>
    </citation>
    <scope>GENOME REANNOTATION</scope>
    <source>
        <strain evidence="4">cv. Nipponbare</strain>
    </source>
</reference>
<reference evidence="4" key="2">
    <citation type="journal article" date="2005" name="Nature">
        <title>The map-based sequence of the rice genome.</title>
        <authorList>
            <consortium name="International rice genome sequencing project (IRGSP)"/>
            <person name="Matsumoto T."/>
            <person name="Wu J."/>
            <person name="Kanamori H."/>
            <person name="Katayose Y."/>
            <person name="Fujisawa M."/>
            <person name="Namiki N."/>
            <person name="Mizuno H."/>
            <person name="Yamamoto K."/>
            <person name="Antonio B.A."/>
            <person name="Baba T."/>
            <person name="Sakata K."/>
            <person name="Nagamura Y."/>
            <person name="Aoki H."/>
            <person name="Arikawa K."/>
            <person name="Arita K."/>
            <person name="Bito T."/>
            <person name="Chiden Y."/>
            <person name="Fujitsuka N."/>
            <person name="Fukunaka R."/>
            <person name="Hamada M."/>
            <person name="Harada C."/>
            <person name="Hayashi A."/>
            <person name="Hijishita S."/>
            <person name="Honda M."/>
            <person name="Hosokawa S."/>
            <person name="Ichikawa Y."/>
            <person name="Idonuma A."/>
            <person name="Iijima M."/>
            <person name="Ikeda M."/>
            <person name="Ikeno M."/>
            <person name="Ito K."/>
            <person name="Ito S."/>
            <person name="Ito T."/>
            <person name="Ito Y."/>
            <person name="Ito Y."/>
            <person name="Iwabuchi A."/>
            <person name="Kamiya K."/>
            <person name="Karasawa W."/>
            <person name="Kurita K."/>
            <person name="Katagiri S."/>
            <person name="Kikuta A."/>
            <person name="Kobayashi H."/>
            <person name="Kobayashi N."/>
            <person name="Machita K."/>
            <person name="Maehara T."/>
            <person name="Masukawa M."/>
            <person name="Mizubayashi T."/>
            <person name="Mukai Y."/>
            <person name="Nagasaki H."/>
            <person name="Nagata Y."/>
            <person name="Naito S."/>
            <person name="Nakashima M."/>
            <person name="Nakama Y."/>
            <person name="Nakamichi Y."/>
            <person name="Nakamura M."/>
            <person name="Meguro A."/>
            <person name="Negishi M."/>
            <person name="Ohta I."/>
            <person name="Ohta T."/>
            <person name="Okamoto M."/>
            <person name="Ono N."/>
            <person name="Saji S."/>
            <person name="Sakaguchi M."/>
            <person name="Sakai K."/>
            <person name="Shibata M."/>
            <person name="Shimokawa T."/>
            <person name="Song J."/>
            <person name="Takazaki Y."/>
            <person name="Terasawa K."/>
            <person name="Tsugane M."/>
            <person name="Tsuji K."/>
            <person name="Ueda S."/>
            <person name="Waki K."/>
            <person name="Yamagata H."/>
            <person name="Yamamoto M."/>
            <person name="Yamamoto S."/>
            <person name="Yamane H."/>
            <person name="Yoshiki S."/>
            <person name="Yoshihara R."/>
            <person name="Yukawa K."/>
            <person name="Zhong H."/>
            <person name="Yano M."/>
            <person name="Yuan Q."/>
            <person name="Ouyang S."/>
            <person name="Liu J."/>
            <person name="Jones K.M."/>
            <person name="Gansberger K."/>
            <person name="Moffat K."/>
            <person name="Hill J."/>
            <person name="Bera J."/>
            <person name="Fadrosh D."/>
            <person name="Jin S."/>
            <person name="Johri S."/>
            <person name="Kim M."/>
            <person name="Overton L."/>
            <person name="Reardon M."/>
            <person name="Tsitrin T."/>
            <person name="Vuong H."/>
            <person name="Weaver B."/>
            <person name="Ciecko A."/>
            <person name="Tallon L."/>
            <person name="Jackson J."/>
            <person name="Pai G."/>
            <person name="Aken S.V."/>
            <person name="Utterback T."/>
            <person name="Reidmuller S."/>
            <person name="Feldblyum T."/>
            <person name="Hsiao J."/>
            <person name="Zismann V."/>
            <person name="Iobst S."/>
            <person name="de Vazeille A.R."/>
            <person name="Buell C.R."/>
            <person name="Ying K."/>
            <person name="Li Y."/>
            <person name="Lu T."/>
            <person name="Huang Y."/>
            <person name="Zhao Q."/>
            <person name="Feng Q."/>
            <person name="Zhang L."/>
            <person name="Zhu J."/>
            <person name="Weng Q."/>
            <person name="Mu J."/>
            <person name="Lu Y."/>
            <person name="Fan D."/>
            <person name="Liu Y."/>
            <person name="Guan J."/>
            <person name="Zhang Y."/>
            <person name="Yu S."/>
            <person name="Liu X."/>
            <person name="Zhang Y."/>
            <person name="Hong G."/>
            <person name="Han B."/>
            <person name="Choisne N."/>
            <person name="Demange N."/>
            <person name="Orjeda G."/>
            <person name="Samain S."/>
            <person name="Cattolico L."/>
            <person name="Pelletier E."/>
            <person name="Couloux A."/>
            <person name="Segurens B."/>
            <person name="Wincker P."/>
            <person name="D'Hont A."/>
            <person name="Scarpelli C."/>
            <person name="Weissenbach J."/>
            <person name="Salanoubat M."/>
            <person name="Quetier F."/>
            <person name="Yu Y."/>
            <person name="Kim H.R."/>
            <person name="Rambo T."/>
            <person name="Currie J."/>
            <person name="Collura K."/>
            <person name="Luo M."/>
            <person name="Yang T."/>
            <person name="Ammiraju J.S.S."/>
            <person name="Engler F."/>
            <person name="Soderlund C."/>
            <person name="Wing R.A."/>
            <person name="Palmer L.E."/>
            <person name="de la Bastide M."/>
            <person name="Spiegel L."/>
            <person name="Nascimento L."/>
            <person name="Zutavern T."/>
            <person name="O'Shaughnessy A."/>
            <person name="Dike S."/>
            <person name="Dedhia N."/>
            <person name="Preston R."/>
            <person name="Balija V."/>
            <person name="McCombie W.R."/>
            <person name="Chow T."/>
            <person name="Chen H."/>
            <person name="Chung M."/>
            <person name="Chen C."/>
            <person name="Shaw J."/>
            <person name="Wu H."/>
            <person name="Hsiao K."/>
            <person name="Chao Y."/>
            <person name="Chu M."/>
            <person name="Cheng C."/>
            <person name="Hour A."/>
            <person name="Lee P."/>
            <person name="Lin S."/>
            <person name="Lin Y."/>
            <person name="Liou J."/>
            <person name="Liu S."/>
            <person name="Hsing Y."/>
            <person name="Raghuvanshi S."/>
            <person name="Mohanty A."/>
            <person name="Bharti A.K."/>
            <person name="Gaur A."/>
            <person name="Gupta V."/>
            <person name="Kumar D."/>
            <person name="Ravi V."/>
            <person name="Vij S."/>
            <person name="Kapur A."/>
            <person name="Khurana P."/>
            <person name="Khurana P."/>
            <person name="Khurana J.P."/>
            <person name="Tyagi A.K."/>
            <person name="Gaikwad K."/>
            <person name="Singh A."/>
            <person name="Dalal V."/>
            <person name="Srivastava S."/>
            <person name="Dixit A."/>
            <person name="Pal A.K."/>
            <person name="Ghazi I.A."/>
            <person name="Yadav M."/>
            <person name="Pandit A."/>
            <person name="Bhargava A."/>
            <person name="Sureshbabu K."/>
            <person name="Batra K."/>
            <person name="Sharma T.R."/>
            <person name="Mohapatra T."/>
            <person name="Singh N.K."/>
            <person name="Messing J."/>
            <person name="Nelson A.B."/>
            <person name="Fuks G."/>
            <person name="Kavchok S."/>
            <person name="Keizer G."/>
            <person name="Linton E."/>
            <person name="Llaca V."/>
            <person name="Song R."/>
            <person name="Tanyolac B."/>
            <person name="Young S."/>
            <person name="Ho-Il K."/>
            <person name="Hahn J.H."/>
            <person name="Sangsakoo G."/>
            <person name="Vanavichit A."/>
            <person name="de Mattos Luiz.A.T."/>
            <person name="Zimmer P.D."/>
            <person name="Malone G."/>
            <person name="Dellagostin O."/>
            <person name="de Oliveira A.C."/>
            <person name="Bevan M."/>
            <person name="Bancroft I."/>
            <person name="Minx P."/>
            <person name="Cordum H."/>
            <person name="Wilson R."/>
            <person name="Cheng Z."/>
            <person name="Jin W."/>
            <person name="Jiang J."/>
            <person name="Leong S.A."/>
            <person name="Iwama H."/>
            <person name="Gojobori T."/>
            <person name="Itoh T."/>
            <person name="Niimura Y."/>
            <person name="Fujii Y."/>
            <person name="Habara T."/>
            <person name="Sakai H."/>
            <person name="Sato Y."/>
            <person name="Wilson G."/>
            <person name="Kumar K."/>
            <person name="McCouch S."/>
            <person name="Juretic N."/>
            <person name="Hoen D."/>
            <person name="Wright S."/>
            <person name="Bruskiewich R."/>
            <person name="Bureau T."/>
            <person name="Miyao A."/>
            <person name="Hirochika H."/>
            <person name="Nishikawa T."/>
            <person name="Kadowaki K."/>
            <person name="Sugiura M."/>
            <person name="Burr B."/>
            <person name="Sasaki T."/>
        </authorList>
    </citation>
    <scope>NUCLEOTIDE SEQUENCE [LARGE SCALE GENOMIC DNA]</scope>
    <source>
        <strain evidence="4">cv. Nipponbare</strain>
    </source>
</reference>
<dbReference type="Proteomes" id="UP000000763">
    <property type="component" value="Chromosome 1"/>
</dbReference>
<proteinExistence type="predicted"/>
<dbReference type="EMBL" id="AP002902">
    <property type="protein sequence ID" value="BAD81547.1"/>
    <property type="molecule type" value="Genomic_DNA"/>
</dbReference>
<feature type="compositionally biased region" description="Polar residues" evidence="1">
    <location>
        <begin position="1"/>
        <end position="11"/>
    </location>
</feature>
<evidence type="ECO:0000256" key="1">
    <source>
        <dbReference type="SAM" id="MobiDB-lite"/>
    </source>
</evidence>
<evidence type="ECO:0000313" key="4">
    <source>
        <dbReference type="Proteomes" id="UP000000763"/>
    </source>
</evidence>
<name>Q5NAF9_ORYSJ</name>
<organism evidence="3">
    <name type="scientific">Oryza sativa subsp. japonica</name>
    <name type="common">Rice</name>
    <dbReference type="NCBI Taxonomy" id="39947"/>
    <lineage>
        <taxon>Eukaryota</taxon>
        <taxon>Viridiplantae</taxon>
        <taxon>Streptophyta</taxon>
        <taxon>Embryophyta</taxon>
        <taxon>Tracheophyta</taxon>
        <taxon>Spermatophyta</taxon>
        <taxon>Magnoliopsida</taxon>
        <taxon>Liliopsida</taxon>
        <taxon>Poales</taxon>
        <taxon>Poaceae</taxon>
        <taxon>BOP clade</taxon>
        <taxon>Oryzoideae</taxon>
        <taxon>Oryzeae</taxon>
        <taxon>Oryzinae</taxon>
        <taxon>Oryza</taxon>
        <taxon>Oryza sativa</taxon>
    </lineage>
</organism>
<gene>
    <name evidence="2" type="ORF">P0443E07.15</name>
    <name evidence="3" type="ORF">P0492F05.24</name>
</gene>
<feature type="region of interest" description="Disordered" evidence="1">
    <location>
        <begin position="1"/>
        <end position="61"/>
    </location>
</feature>
<reference evidence="3" key="1">
    <citation type="journal article" date="2002" name="Nature">
        <title>The genome sequence and structure of rice chromosome 1.</title>
        <authorList>
            <person name="Sasaki T."/>
            <person name="Matsumoto T."/>
            <person name="Yamamoto K."/>
            <person name="Sakata K."/>
            <person name="Baba T."/>
            <person name="Katayose Y."/>
            <person name="Wu J."/>
            <person name="Niimura Y."/>
            <person name="Cheng Z."/>
            <person name="Nagamura Y."/>
            <person name="Antonio B.A."/>
            <person name="Kanamori H."/>
            <person name="Hosokawa S."/>
            <person name="Masukawa M."/>
            <person name="Arikawa K."/>
            <person name="Chiden Y."/>
            <person name="Hayashi M."/>
            <person name="Okamoto M."/>
            <person name="Ando T."/>
            <person name="Aoki H."/>
            <person name="Arita K."/>
            <person name="Hamada M."/>
            <person name="Harada C."/>
            <person name="Hijishita S."/>
            <person name="Honda M."/>
            <person name="Ichikawa Y."/>
            <person name="Idonuma A."/>
            <person name="Iijima M."/>
            <person name="Ikeda M."/>
            <person name="Ikeno M."/>
            <person name="Itoh S."/>
            <person name="Itoh T."/>
            <person name="Itoh Y."/>
            <person name="Itoh Y."/>
            <person name="Iwabuchi A."/>
            <person name="Kamiya K."/>
            <person name="Karasawa W."/>
            <person name="Katagiri S."/>
            <person name="Kikuta A."/>
            <person name="Kobayashi N."/>
            <person name="Kono I."/>
            <person name="Machita K."/>
            <person name="Maehara T."/>
            <person name="Mizuno H."/>
            <person name="Mizubayashi T."/>
            <person name="Mukai Y."/>
            <person name="Nagasaki H."/>
            <person name="Nakashima M."/>
            <person name="Nakama Y."/>
            <person name="Nakamichi Y."/>
            <person name="Nakamura M."/>
            <person name="Namiki N."/>
            <person name="Negishi M."/>
            <person name="Ohta I."/>
            <person name="Ono N."/>
            <person name="Saji S."/>
            <person name="Sakai K."/>
            <person name="Shibata M."/>
            <person name="Shimokawa T."/>
            <person name="Shomura A."/>
            <person name="Song J."/>
            <person name="Takazaki Y."/>
            <person name="Terasawa K."/>
            <person name="Tsuji K."/>
            <person name="Waki K."/>
            <person name="Yamagata H."/>
            <person name="Yamane H."/>
            <person name="Yoshiki S."/>
            <person name="Yoshihara R."/>
            <person name="Yukawa K."/>
            <person name="Zhong H."/>
            <person name="Iwama H."/>
            <person name="Endo T."/>
            <person name="Ito H."/>
            <person name="Hahn J.H."/>
            <person name="Kim H.I."/>
            <person name="Eun M.Y."/>
            <person name="Yano M."/>
            <person name="Jiang J."/>
            <person name="Gojobori T."/>
        </authorList>
    </citation>
    <scope>NUCLEOTIDE SEQUENCE</scope>
</reference>
<dbReference type="EMBL" id="AP002900">
    <property type="protein sequence ID" value="BAD81504.1"/>
    <property type="molecule type" value="Genomic_DNA"/>
</dbReference>
<accession>Q5NAF9</accession>
<sequence length="102" mass="11140">MAFPDTGQNMSPAEIGQCEQAASREQGAGRDSLCRCVQNGSSGLRKRVPRTWLPDSDPGRVTAAHSRRSTCVCTELSPDLIDPLENVATTYQMEEKLGRQCN</sequence>
<dbReference type="AlphaFoldDB" id="Q5NAF9"/>
<dbReference type="Proteomes" id="UP000817658">
    <property type="component" value="Chromosome 1"/>
</dbReference>